<feature type="transmembrane region" description="Helical" evidence="9">
    <location>
        <begin position="281"/>
        <end position="299"/>
    </location>
</feature>
<organism evidence="11 12">
    <name type="scientific">Hymenobacter psychrophilus</name>
    <dbReference type="NCBI Taxonomy" id="651662"/>
    <lineage>
        <taxon>Bacteria</taxon>
        <taxon>Pseudomonadati</taxon>
        <taxon>Bacteroidota</taxon>
        <taxon>Cytophagia</taxon>
        <taxon>Cytophagales</taxon>
        <taxon>Hymenobacteraceae</taxon>
        <taxon>Hymenobacter</taxon>
    </lineage>
</organism>
<dbReference type="PANTHER" id="PTHR23513:SF9">
    <property type="entry name" value="ENTEROBACTIN EXPORTER ENTS"/>
    <property type="match status" value="1"/>
</dbReference>
<evidence type="ECO:0000256" key="9">
    <source>
        <dbReference type="SAM" id="Phobius"/>
    </source>
</evidence>
<dbReference type="Pfam" id="PF07690">
    <property type="entry name" value="MFS_1"/>
    <property type="match status" value="1"/>
</dbReference>
<feature type="transmembrane region" description="Helical" evidence="9">
    <location>
        <begin position="118"/>
        <end position="145"/>
    </location>
</feature>
<keyword evidence="5 9" id="KW-1133">Transmembrane helix</keyword>
<feature type="transmembrane region" description="Helical" evidence="9">
    <location>
        <begin position="389"/>
        <end position="412"/>
    </location>
</feature>
<dbReference type="SUPFAM" id="SSF103473">
    <property type="entry name" value="MFS general substrate transporter"/>
    <property type="match status" value="1"/>
</dbReference>
<evidence type="ECO:0000256" key="7">
    <source>
        <dbReference type="ARBA" id="ARBA00038075"/>
    </source>
</evidence>
<evidence type="ECO:0000256" key="6">
    <source>
        <dbReference type="ARBA" id="ARBA00023136"/>
    </source>
</evidence>
<reference evidence="12" key="1">
    <citation type="submission" date="2016-10" db="EMBL/GenBank/DDBJ databases">
        <authorList>
            <person name="Varghese N."/>
            <person name="Submissions S."/>
        </authorList>
    </citation>
    <scope>NUCLEOTIDE SEQUENCE [LARGE SCALE GENOMIC DNA]</scope>
    <source>
        <strain evidence="12">CGMCC 1.8975</strain>
    </source>
</reference>
<dbReference type="AlphaFoldDB" id="A0A1H3NPK6"/>
<dbReference type="GO" id="GO:0022857">
    <property type="term" value="F:transmembrane transporter activity"/>
    <property type="evidence" value="ECO:0007669"/>
    <property type="project" value="InterPro"/>
</dbReference>
<dbReference type="Gene3D" id="1.20.1250.20">
    <property type="entry name" value="MFS general substrate transporter like domains"/>
    <property type="match status" value="1"/>
</dbReference>
<keyword evidence="6 9" id="KW-0472">Membrane</keyword>
<keyword evidence="3" id="KW-1003">Cell membrane</keyword>
<evidence type="ECO:0000313" key="12">
    <source>
        <dbReference type="Proteomes" id="UP000199249"/>
    </source>
</evidence>
<dbReference type="InterPro" id="IPR036259">
    <property type="entry name" value="MFS_trans_sf"/>
</dbReference>
<dbReference type="InterPro" id="IPR020846">
    <property type="entry name" value="MFS_dom"/>
</dbReference>
<feature type="transmembrane region" description="Helical" evidence="9">
    <location>
        <begin position="190"/>
        <end position="210"/>
    </location>
</feature>
<dbReference type="CDD" id="cd06173">
    <property type="entry name" value="MFS_MefA_like"/>
    <property type="match status" value="1"/>
</dbReference>
<evidence type="ECO:0000313" key="11">
    <source>
        <dbReference type="EMBL" id="SDY90728.1"/>
    </source>
</evidence>
<proteinExistence type="inferred from homology"/>
<dbReference type="GO" id="GO:0005886">
    <property type="term" value="C:plasma membrane"/>
    <property type="evidence" value="ECO:0007669"/>
    <property type="project" value="UniProtKB-SubCell"/>
</dbReference>
<evidence type="ECO:0000256" key="3">
    <source>
        <dbReference type="ARBA" id="ARBA00022475"/>
    </source>
</evidence>
<keyword evidence="2" id="KW-0813">Transport</keyword>
<feature type="transmembrane region" description="Helical" evidence="9">
    <location>
        <begin position="54"/>
        <end position="75"/>
    </location>
</feature>
<dbReference type="STRING" id="651662.SAMN04488069_11824"/>
<evidence type="ECO:0000256" key="5">
    <source>
        <dbReference type="ARBA" id="ARBA00022989"/>
    </source>
</evidence>
<keyword evidence="4 9" id="KW-0812">Transmembrane</keyword>
<accession>A0A1H3NPK6</accession>
<sequence length="431" mass="45366">MPSPASAAPWHDPYAALRLPDFRRYLLARISLTLATRIMGLVIGWQIFKLTNDPLALGLIGLAEAVPSIGVSLYAGHVADSVNRKNIIVATVAGLLLCAATLWVLASPAGLLLLARNAFYTLPLYAVIFISGIARGFMGPAAFSFMPQLLPPGRQHLANAITWNSTTWQAASVVGPAIGGYLIAHLGIANAYLTATVLLVVALGLFASIAPRPLPALVGAKEDLKTSVLSGIRFIWSNQLILAAISLDLFAVLFGGAVALLPVFAVDILKVGADGLGHLEAAPAVGSVLMATLLTYFPLRRHAGRKLLWAVAGFGVATIGFALSTNIWLSLLLLFFTGVFDSVSVIVRSTLLHTFTPEHIKGRVSAVNNIFIGSSNEIGSFESGAVAKLMGTVASVVFGGTMTLVVVGLTALKADKLRRLDMTPVKEQEAA</sequence>
<gene>
    <name evidence="11" type="ORF">SAMN04488069_11824</name>
</gene>
<dbReference type="PROSITE" id="PS50850">
    <property type="entry name" value="MFS"/>
    <property type="match status" value="1"/>
</dbReference>
<feature type="transmembrane region" description="Helical" evidence="9">
    <location>
        <begin position="240"/>
        <end position="261"/>
    </location>
</feature>
<evidence type="ECO:0000259" key="10">
    <source>
        <dbReference type="PROSITE" id="PS50850"/>
    </source>
</evidence>
<comment type="subcellular location">
    <subcellularLocation>
        <location evidence="1">Cell membrane</location>
        <topology evidence="1">Multi-pass membrane protein</topology>
    </subcellularLocation>
</comment>
<evidence type="ECO:0000256" key="4">
    <source>
        <dbReference type="ARBA" id="ARBA00022692"/>
    </source>
</evidence>
<comment type="similarity">
    <text evidence="7">Belongs to the major facilitator superfamily. Drug:H(+) antiporter-3 (DHA3) (TC 2.A.1.21) family.</text>
</comment>
<evidence type="ECO:0000256" key="8">
    <source>
        <dbReference type="ARBA" id="ARBA00040914"/>
    </source>
</evidence>
<dbReference type="PANTHER" id="PTHR23513">
    <property type="entry name" value="INTEGRAL MEMBRANE EFFLUX PROTEIN-RELATED"/>
    <property type="match status" value="1"/>
</dbReference>
<dbReference type="EMBL" id="FNOV01000018">
    <property type="protein sequence ID" value="SDY90728.1"/>
    <property type="molecule type" value="Genomic_DNA"/>
</dbReference>
<keyword evidence="12" id="KW-1185">Reference proteome</keyword>
<feature type="transmembrane region" description="Helical" evidence="9">
    <location>
        <begin position="26"/>
        <end position="48"/>
    </location>
</feature>
<protein>
    <recommendedName>
        <fullName evidence="8">Multidrug efflux pump Tap</fullName>
    </recommendedName>
</protein>
<evidence type="ECO:0000256" key="1">
    <source>
        <dbReference type="ARBA" id="ARBA00004651"/>
    </source>
</evidence>
<dbReference type="RefSeq" id="WP_092743506.1">
    <property type="nucleotide sequence ID" value="NZ_FNOV01000018.1"/>
</dbReference>
<feature type="domain" description="Major facilitator superfamily (MFS) profile" evidence="10">
    <location>
        <begin position="1"/>
        <end position="418"/>
    </location>
</feature>
<feature type="transmembrane region" description="Helical" evidence="9">
    <location>
        <begin position="87"/>
        <end position="106"/>
    </location>
</feature>
<dbReference type="OrthoDB" id="7283966at2"/>
<dbReference type="Proteomes" id="UP000199249">
    <property type="component" value="Unassembled WGS sequence"/>
</dbReference>
<evidence type="ECO:0000256" key="2">
    <source>
        <dbReference type="ARBA" id="ARBA00022448"/>
    </source>
</evidence>
<feature type="transmembrane region" description="Helical" evidence="9">
    <location>
        <begin position="311"/>
        <end position="336"/>
    </location>
</feature>
<dbReference type="InterPro" id="IPR011701">
    <property type="entry name" value="MFS"/>
</dbReference>
<name>A0A1H3NPK6_9BACT</name>